<accession>A0ABU5F437</accession>
<keyword evidence="3" id="KW-1185">Reference proteome</keyword>
<evidence type="ECO:0000313" key="3">
    <source>
        <dbReference type="Proteomes" id="UP001272242"/>
    </source>
</evidence>
<dbReference type="Proteomes" id="UP001272242">
    <property type="component" value="Unassembled WGS sequence"/>
</dbReference>
<dbReference type="EMBL" id="JAXBLV010000195">
    <property type="protein sequence ID" value="MDY3561527.1"/>
    <property type="molecule type" value="Genomic_DNA"/>
</dbReference>
<evidence type="ECO:0000313" key="2">
    <source>
        <dbReference type="EMBL" id="MDY3561527.1"/>
    </source>
</evidence>
<organism evidence="2 3">
    <name type="scientific">Gemmata algarum</name>
    <dbReference type="NCBI Taxonomy" id="2975278"/>
    <lineage>
        <taxon>Bacteria</taxon>
        <taxon>Pseudomonadati</taxon>
        <taxon>Planctomycetota</taxon>
        <taxon>Planctomycetia</taxon>
        <taxon>Gemmatales</taxon>
        <taxon>Gemmataceae</taxon>
        <taxon>Gemmata</taxon>
    </lineage>
</organism>
<comment type="caution">
    <text evidence="2">The sequence shown here is derived from an EMBL/GenBank/DDBJ whole genome shotgun (WGS) entry which is preliminary data.</text>
</comment>
<evidence type="ECO:0000256" key="1">
    <source>
        <dbReference type="SAM" id="SignalP"/>
    </source>
</evidence>
<protein>
    <submittedName>
        <fullName evidence="2">Uncharacterized protein</fullName>
    </submittedName>
</protein>
<proteinExistence type="predicted"/>
<keyword evidence="1" id="KW-0732">Signal</keyword>
<feature type="signal peptide" evidence="1">
    <location>
        <begin position="1"/>
        <end position="34"/>
    </location>
</feature>
<gene>
    <name evidence="2" type="ORF">R5W23_002805</name>
</gene>
<feature type="chain" id="PRO_5047023314" evidence="1">
    <location>
        <begin position="35"/>
        <end position="158"/>
    </location>
</feature>
<dbReference type="RefSeq" id="WP_320687927.1">
    <property type="nucleotide sequence ID" value="NZ_JAXBLV010000195.1"/>
</dbReference>
<reference evidence="3" key="1">
    <citation type="journal article" date="2023" name="Mar. Drugs">
        <title>Gemmata algarum, a Novel Planctomycete Isolated from an Algal Mat, Displays Antimicrobial Activity.</title>
        <authorList>
            <person name="Kumar G."/>
            <person name="Kallscheuer N."/>
            <person name="Kashif M."/>
            <person name="Ahamad S."/>
            <person name="Jagadeeshwari U."/>
            <person name="Pannikurungottu S."/>
            <person name="Haufschild T."/>
            <person name="Kabuu M."/>
            <person name="Sasikala C."/>
            <person name="Jogler C."/>
            <person name="Ramana C."/>
        </authorList>
    </citation>
    <scope>NUCLEOTIDE SEQUENCE [LARGE SCALE GENOMIC DNA]</scope>
    <source>
        <strain evidence="3">JC673</strain>
    </source>
</reference>
<name>A0ABU5F437_9BACT</name>
<sequence length="158" mass="17078">MTKLFANLQTRPRIVTAALFAVAFVALVSHPTLAQSLGADVWNVSNLRDQVRAATDESARLSAEDDTVLNRIAVKESIVRELIEGRATLTEATDRFTQLNAARPQAMDAIRFAFPGTTDREKTARNVISFALGRTPPAARAALSARLEAEFQQAVAAG</sequence>